<accession>A0AAD5S0C8</accession>
<feature type="region of interest" description="Disordered" evidence="1">
    <location>
        <begin position="137"/>
        <end position="163"/>
    </location>
</feature>
<name>A0AAD5S0C8_9FUNG</name>
<feature type="region of interest" description="Disordered" evidence="1">
    <location>
        <begin position="238"/>
        <end position="270"/>
    </location>
</feature>
<dbReference type="Proteomes" id="UP001212841">
    <property type="component" value="Unassembled WGS sequence"/>
</dbReference>
<gene>
    <name evidence="2" type="ORF">HK097_005723</name>
</gene>
<evidence type="ECO:0000256" key="1">
    <source>
        <dbReference type="SAM" id="MobiDB-lite"/>
    </source>
</evidence>
<evidence type="ECO:0000313" key="2">
    <source>
        <dbReference type="EMBL" id="KAJ3029752.1"/>
    </source>
</evidence>
<proteinExistence type="predicted"/>
<dbReference type="EMBL" id="JADGJD010002683">
    <property type="protein sequence ID" value="KAJ3029752.1"/>
    <property type="molecule type" value="Genomic_DNA"/>
</dbReference>
<protein>
    <submittedName>
        <fullName evidence="2">Uncharacterized protein</fullName>
    </submittedName>
</protein>
<comment type="caution">
    <text evidence="2">The sequence shown here is derived from an EMBL/GenBank/DDBJ whole genome shotgun (WGS) entry which is preliminary data.</text>
</comment>
<keyword evidence="3" id="KW-1185">Reference proteome</keyword>
<sequence length="270" mass="30251">MKKFGTGYSRNVVPHVEYDKNVDEGVEFWIENPFETTHGVHFQKPDESTPIVDGTLGVGVDGMVDSAFTRIPPIHKVTDDGSHSNSFTTTTKTDYNARRLHQKPAKFDKSRIQPSATAYLSNMTNINGFGNLPESERFAKPPQPTSPSWRSYNPTKIDDDGYTRSYRPDVLGVRSASLNEAEPIDPKELEKIRKKDLARFWGIVDPGAKESSSSLTYRAPHPMARTLKLIHSGIPIGMKEPQGSVRNNNNELQVREDKDGNRFTTETGDE</sequence>
<organism evidence="2 3">
    <name type="scientific">Rhizophlyctis rosea</name>
    <dbReference type="NCBI Taxonomy" id="64517"/>
    <lineage>
        <taxon>Eukaryota</taxon>
        <taxon>Fungi</taxon>
        <taxon>Fungi incertae sedis</taxon>
        <taxon>Chytridiomycota</taxon>
        <taxon>Chytridiomycota incertae sedis</taxon>
        <taxon>Chytridiomycetes</taxon>
        <taxon>Rhizophlyctidales</taxon>
        <taxon>Rhizophlyctidaceae</taxon>
        <taxon>Rhizophlyctis</taxon>
    </lineage>
</organism>
<evidence type="ECO:0000313" key="3">
    <source>
        <dbReference type="Proteomes" id="UP001212841"/>
    </source>
</evidence>
<reference evidence="2" key="1">
    <citation type="submission" date="2020-05" db="EMBL/GenBank/DDBJ databases">
        <title>Phylogenomic resolution of chytrid fungi.</title>
        <authorList>
            <person name="Stajich J.E."/>
            <person name="Amses K."/>
            <person name="Simmons R."/>
            <person name="Seto K."/>
            <person name="Myers J."/>
            <person name="Bonds A."/>
            <person name="Quandt C.A."/>
            <person name="Barry K."/>
            <person name="Liu P."/>
            <person name="Grigoriev I."/>
            <person name="Longcore J.E."/>
            <person name="James T.Y."/>
        </authorList>
    </citation>
    <scope>NUCLEOTIDE SEQUENCE</scope>
    <source>
        <strain evidence="2">JEL0318</strain>
    </source>
</reference>
<dbReference type="AlphaFoldDB" id="A0AAD5S0C8"/>